<dbReference type="GO" id="GO:0003700">
    <property type="term" value="F:DNA-binding transcription factor activity"/>
    <property type="evidence" value="ECO:0007669"/>
    <property type="project" value="InterPro"/>
</dbReference>
<proteinExistence type="inferred from homology"/>
<keyword evidence="4" id="KW-0804">Transcription</keyword>
<dbReference type="Gene3D" id="1.10.10.10">
    <property type="entry name" value="Winged helix-like DNA-binding domain superfamily/Winged helix DNA-binding domain"/>
    <property type="match status" value="1"/>
</dbReference>
<dbReference type="SUPFAM" id="SSF46785">
    <property type="entry name" value="Winged helix' DNA-binding domain"/>
    <property type="match status" value="1"/>
</dbReference>
<reference evidence="6 7" key="1">
    <citation type="submission" date="2017-08" db="EMBL/GenBank/DDBJ databases">
        <title>The Vibrio qinghaiensis sp.-Q67 is a luminous bacteria isolated firstly from Qinghai lake, Qinghai province, China, which has been proved to be very sensitive to detect environmental and food pollutants. Therefore, complete genome analysis of V. qinghaiensis sp.-Q67 highlights the potential application of this strain on detection of hazards in the contaminated environments.</title>
        <authorList>
            <person name="Gong L."/>
        </authorList>
    </citation>
    <scope>NUCLEOTIDE SEQUENCE [LARGE SCALE GENOMIC DNA]</scope>
    <source>
        <strain evidence="6 7">Q67</strain>
    </source>
</reference>
<feature type="domain" description="HTH lysR-type" evidence="5">
    <location>
        <begin position="1"/>
        <end position="59"/>
    </location>
</feature>
<dbReference type="InterPro" id="IPR036390">
    <property type="entry name" value="WH_DNA-bd_sf"/>
</dbReference>
<dbReference type="Proteomes" id="UP000215148">
    <property type="component" value="Chromosome 2"/>
</dbReference>
<dbReference type="InterPro" id="IPR058163">
    <property type="entry name" value="LysR-type_TF_proteobact-type"/>
</dbReference>
<evidence type="ECO:0000313" key="7">
    <source>
        <dbReference type="Proteomes" id="UP000215148"/>
    </source>
</evidence>
<dbReference type="InterPro" id="IPR005119">
    <property type="entry name" value="LysR_subst-bd"/>
</dbReference>
<evidence type="ECO:0000256" key="2">
    <source>
        <dbReference type="ARBA" id="ARBA00023015"/>
    </source>
</evidence>
<evidence type="ECO:0000256" key="4">
    <source>
        <dbReference type="ARBA" id="ARBA00023163"/>
    </source>
</evidence>
<organism evidence="6 7">
    <name type="scientific">Vibrio qinghaiensis</name>
    <dbReference type="NCBI Taxonomy" id="2025808"/>
    <lineage>
        <taxon>Bacteria</taxon>
        <taxon>Pseudomonadati</taxon>
        <taxon>Pseudomonadota</taxon>
        <taxon>Gammaproteobacteria</taxon>
        <taxon>Vibrionales</taxon>
        <taxon>Vibrionaceae</taxon>
        <taxon>Vibrio</taxon>
    </lineage>
</organism>
<accession>A0A223N233</accession>
<dbReference type="EMBL" id="CP022742">
    <property type="protein sequence ID" value="ASU23827.1"/>
    <property type="molecule type" value="Genomic_DNA"/>
</dbReference>
<keyword evidence="2" id="KW-0805">Transcription regulation</keyword>
<evidence type="ECO:0000256" key="3">
    <source>
        <dbReference type="ARBA" id="ARBA00023125"/>
    </source>
</evidence>
<dbReference type="Gene3D" id="3.40.190.290">
    <property type="match status" value="1"/>
</dbReference>
<evidence type="ECO:0000259" key="5">
    <source>
        <dbReference type="PROSITE" id="PS50931"/>
    </source>
</evidence>
<dbReference type="GO" id="GO:0043565">
    <property type="term" value="F:sequence-specific DNA binding"/>
    <property type="evidence" value="ECO:0007669"/>
    <property type="project" value="TreeGrafter"/>
</dbReference>
<dbReference type="InterPro" id="IPR000847">
    <property type="entry name" value="LysR_HTH_N"/>
</dbReference>
<evidence type="ECO:0000256" key="1">
    <source>
        <dbReference type="ARBA" id="ARBA00009437"/>
    </source>
</evidence>
<gene>
    <name evidence="6" type="ORF">CCZ37_14665</name>
</gene>
<dbReference type="AlphaFoldDB" id="A0A223N233"/>
<evidence type="ECO:0000313" key="6">
    <source>
        <dbReference type="EMBL" id="ASU23827.1"/>
    </source>
</evidence>
<comment type="similarity">
    <text evidence="1">Belongs to the LysR transcriptional regulatory family.</text>
</comment>
<dbReference type="Pfam" id="PF03466">
    <property type="entry name" value="LysR_substrate"/>
    <property type="match status" value="1"/>
</dbReference>
<dbReference type="GO" id="GO:0006351">
    <property type="term" value="P:DNA-templated transcription"/>
    <property type="evidence" value="ECO:0007669"/>
    <property type="project" value="TreeGrafter"/>
</dbReference>
<dbReference type="SUPFAM" id="SSF53850">
    <property type="entry name" value="Periplasmic binding protein-like II"/>
    <property type="match status" value="1"/>
</dbReference>
<dbReference type="CDD" id="cd00090">
    <property type="entry name" value="HTH_ARSR"/>
    <property type="match status" value="1"/>
</dbReference>
<dbReference type="FunFam" id="1.10.10.10:FF:000001">
    <property type="entry name" value="LysR family transcriptional regulator"/>
    <property type="match status" value="1"/>
</dbReference>
<dbReference type="RefSeq" id="WP_094501179.1">
    <property type="nucleotide sequence ID" value="NZ_CAWNHI010000002.1"/>
</dbReference>
<dbReference type="KEGG" id="vqi:CCZ37_14665"/>
<dbReference type="InterPro" id="IPR011991">
    <property type="entry name" value="ArsR-like_HTH"/>
</dbReference>
<protein>
    <submittedName>
        <fullName evidence="6">Transcriptional regulator</fullName>
    </submittedName>
</protein>
<name>A0A223N233_9VIBR</name>
<keyword evidence="3" id="KW-0238">DNA-binding</keyword>
<dbReference type="InterPro" id="IPR036388">
    <property type="entry name" value="WH-like_DNA-bd_sf"/>
</dbReference>
<dbReference type="PROSITE" id="PS50931">
    <property type="entry name" value="HTH_LYSR"/>
    <property type="match status" value="1"/>
</dbReference>
<sequence length="288" mass="32502">MNRLRQMSIFAHIVEAGSVSAAADKLNISKSVVSQHLKLLEKELGMILMKRTTRRQILTDVGERFYLKCKELNILANCAWDIASEYQLEPQGRFRITAPNALMDSLVVPVIADLMKTYPKLKPELICDDQHLDLIAHDIDIAIRIGSSHDSNIKQKRIGEFRDVLCGVSEKKKNINELPYIANVWQSEKIIHQFHHTSGTSFIYTKHANCIANSFHSCLSLIRSGAGIGIIPDFYLTEMEQNLVNLMPEHTLPLNTVYTLTPFASHVPSIVKLCIHNLEQCLASKLSK</sequence>
<dbReference type="Pfam" id="PF00126">
    <property type="entry name" value="HTH_1"/>
    <property type="match status" value="1"/>
</dbReference>
<dbReference type="PANTHER" id="PTHR30537:SF66">
    <property type="entry name" value="IRON-REGULATED VIRULENCE REGULATORY PROTEIN IRGB"/>
    <property type="match status" value="1"/>
</dbReference>
<dbReference type="PANTHER" id="PTHR30537">
    <property type="entry name" value="HTH-TYPE TRANSCRIPTIONAL REGULATOR"/>
    <property type="match status" value="1"/>
</dbReference>
<keyword evidence="7" id="KW-1185">Reference proteome</keyword>